<dbReference type="Proteomes" id="UP000258613">
    <property type="component" value="Chromosome"/>
</dbReference>
<sequence>MKHLVPVLLIAILVVSLPAGVAGAAGGTVTDSSDHGVAPTGPTQATGGASDVPIRNHLGAPAASIGGSDDVLHRTTTLRQLPDRPGEFETEKTFDVPDPVVSLEIDLESRATVVGAEGFEETADGTYRWTEVVDEPSIRFTMPANRTGDVGHHAGGSAVGDGFGVSTFSHGGESAARGGDGYTFVETGEWGIVRVPGISVSLQQTSSVGVDETVRIDGPGATGGDLAFFGEVSEYERPVAGETIRLVVPEAAEADLAAAPETILETLAWGSERLDVGARSDDVFVVAVPADLEWGPQGVQYGDSDAWVVADSPLEHPANVWLHEYVHVRQGYTGDDVGTTSETQWLVEAQAEYYAATLAFEKGLIEFDEFSRFLAGGERSPYADAALADPDTWTDDRTDYVKGRLVYGELDRQLRLATDGDRTAEDVFRVLNAGEGTLTGEAYLELLEQAGGETVRSAAERYVRSDETPTMWSQADHAAAFDLQGATFEYGLDGDALAAGGELWPLTERDGHDGKTTAVPVDEPVSVPVRLDNVGDRDGTADATLEVDGRVVDYTQPHLEAGEEETANLTWTPDEPGEYTLRIGDETVTVFVRSDASVHVADLDLEPTEVRPDEPVTATATVENPDEVPAAAVLEFRTHEGGVGDHPVFLEPGETATITEELLFDADGEYEVVIGEQSATVVVQTTPPAELEQVPGFGLAAAVLALSVALVAARIDRARRR</sequence>
<evidence type="ECO:0000313" key="5">
    <source>
        <dbReference type="Proteomes" id="UP000258613"/>
    </source>
</evidence>
<evidence type="ECO:0000313" key="4">
    <source>
        <dbReference type="EMBL" id="AXR80385.1"/>
    </source>
</evidence>
<proteinExistence type="predicted"/>
<dbReference type="GO" id="GO:0004177">
    <property type="term" value="F:aminopeptidase activity"/>
    <property type="evidence" value="ECO:0007669"/>
    <property type="project" value="UniProtKB-KW"/>
</dbReference>
<dbReference type="RefSeq" id="WP_117367184.1">
    <property type="nucleotide sequence ID" value="NZ_CP027033.1"/>
</dbReference>
<evidence type="ECO:0000256" key="2">
    <source>
        <dbReference type="SAM" id="Phobius"/>
    </source>
</evidence>
<feature type="domain" description="CARDB" evidence="3">
    <location>
        <begin position="521"/>
        <end position="583"/>
    </location>
</feature>
<evidence type="ECO:0000259" key="3">
    <source>
        <dbReference type="Pfam" id="PF07705"/>
    </source>
</evidence>
<dbReference type="Pfam" id="PF07705">
    <property type="entry name" value="CARDB"/>
    <property type="match status" value="1"/>
</dbReference>
<dbReference type="KEGG" id="nag:AArcMg_0362"/>
<dbReference type="Gene3D" id="2.60.40.10">
    <property type="entry name" value="Immunoglobulins"/>
    <property type="match status" value="1"/>
</dbReference>
<keyword evidence="2" id="KW-1133">Transmembrane helix</keyword>
<accession>A0A346PLJ0</accession>
<reference evidence="5" key="1">
    <citation type="submission" date="2018-02" db="EMBL/GenBank/DDBJ databases">
        <title>Phenotypic and genomic properties of facultatively anaerobic sulfur-reducing natronoarchaea from hypersaline soda lakes.</title>
        <authorList>
            <person name="Sorokin D.Y."/>
            <person name="Kublanov I.V."/>
            <person name="Roman P."/>
            <person name="Sinninghe Damste J.S."/>
            <person name="Golyshin P.N."/>
            <person name="Rojo D."/>
            <person name="Ciordia S."/>
            <person name="Mena M.D.C."/>
            <person name="Ferrer M."/>
            <person name="Messina E."/>
            <person name="Smedile F."/>
            <person name="La Spada G."/>
            <person name="La Cono V."/>
            <person name="Yakimov M.M."/>
        </authorList>
    </citation>
    <scope>NUCLEOTIDE SEQUENCE [LARGE SCALE GENOMIC DNA]</scope>
    <source>
        <strain evidence="5">AArc-Mg</strain>
    </source>
</reference>
<organism evidence="4 5">
    <name type="scientific">Natrarchaeobaculum sulfurireducens</name>
    <dbReference type="NCBI Taxonomy" id="2044521"/>
    <lineage>
        <taxon>Archaea</taxon>
        <taxon>Methanobacteriati</taxon>
        <taxon>Methanobacteriota</taxon>
        <taxon>Stenosarchaea group</taxon>
        <taxon>Halobacteria</taxon>
        <taxon>Halobacteriales</taxon>
        <taxon>Natrialbaceae</taxon>
        <taxon>Natrarchaeobaculum</taxon>
    </lineage>
</organism>
<keyword evidence="4" id="KW-0645">Protease</keyword>
<feature type="transmembrane region" description="Helical" evidence="2">
    <location>
        <begin position="694"/>
        <end position="713"/>
    </location>
</feature>
<keyword evidence="4" id="KW-0378">Hydrolase</keyword>
<keyword evidence="4" id="KW-0031">Aminopeptidase</keyword>
<dbReference type="GeneID" id="37640844"/>
<keyword evidence="2" id="KW-0812">Transmembrane</keyword>
<dbReference type="InterPro" id="IPR011635">
    <property type="entry name" value="CARDB"/>
</dbReference>
<keyword evidence="2" id="KW-0472">Membrane</keyword>
<gene>
    <name evidence="4" type="ORF">AArcMg_0362</name>
</gene>
<protein>
    <submittedName>
        <fullName evidence="4">Putative glycyl aminopeptidase</fullName>
    </submittedName>
</protein>
<dbReference type="AlphaFoldDB" id="A0A346PLJ0"/>
<dbReference type="EMBL" id="CP027033">
    <property type="protein sequence ID" value="AXR80385.1"/>
    <property type="molecule type" value="Genomic_DNA"/>
</dbReference>
<feature type="region of interest" description="Disordered" evidence="1">
    <location>
        <begin position="25"/>
        <end position="51"/>
    </location>
</feature>
<dbReference type="OrthoDB" id="271491at2157"/>
<keyword evidence="5" id="KW-1185">Reference proteome</keyword>
<name>A0A346PLJ0_9EURY</name>
<evidence type="ECO:0000256" key="1">
    <source>
        <dbReference type="SAM" id="MobiDB-lite"/>
    </source>
</evidence>
<dbReference type="InterPro" id="IPR013783">
    <property type="entry name" value="Ig-like_fold"/>
</dbReference>